<protein>
    <submittedName>
        <fullName evidence="3">Uncharacterized protein</fullName>
    </submittedName>
</protein>
<keyword evidence="2" id="KW-1133">Transmembrane helix</keyword>
<keyword evidence="4" id="KW-1185">Reference proteome</keyword>
<gene>
    <name evidence="3" type="ORF">HDA42_001197</name>
</gene>
<dbReference type="GeneID" id="93979727"/>
<dbReference type="RefSeq" id="WP_182774989.1">
    <property type="nucleotide sequence ID" value="NZ_BAAAHW010000018.1"/>
</dbReference>
<name>A0A7W3RKA7_STRMR</name>
<accession>A0A7W3RKA7</accession>
<comment type="caution">
    <text evidence="3">The sequence shown here is derived from an EMBL/GenBank/DDBJ whole genome shotgun (WGS) entry which is preliminary data.</text>
</comment>
<feature type="region of interest" description="Disordered" evidence="1">
    <location>
        <begin position="337"/>
        <end position="357"/>
    </location>
</feature>
<evidence type="ECO:0000256" key="1">
    <source>
        <dbReference type="SAM" id="MobiDB-lite"/>
    </source>
</evidence>
<evidence type="ECO:0000313" key="3">
    <source>
        <dbReference type="EMBL" id="MBA9052019.1"/>
    </source>
</evidence>
<evidence type="ECO:0000256" key="2">
    <source>
        <dbReference type="SAM" id="Phobius"/>
    </source>
</evidence>
<sequence length="405" mass="42197">MTHGGAAAEEADGVRPAAGAERTRGRFSWPRRHPWLASAMALAVVAGGVAVPLALGDGGPSCQQLPASTRALAGNPAAATKALDPRDDMSRFPALRALLPTGRLCGDGGRVLGTVVAEATGTADAGTTATAADHTPAQARAVWAVVVVYGGSEVPPGAEPGLARMLAGYIADTTRAFAVSLDAKSPAVSARSATATDETGWSRFGAFLSPGDAHPDFAFNQDHAVGVLLGPLFDGLARDPQAFAILYGAERAYLAHYLERLTDKGTDPGYHPGKGPKGRKNPETRGVDSDLDDLARRVGGLMRTRSSAARAGHLDLAAYDRSVRRHTRGAYRAAPTRLTTRPPMGGIAGRPVSGPVRGDLMDGREQLSRTLDAWAKARKVPAARAAAMRQILDDGYIWAFRGGST</sequence>
<dbReference type="EMBL" id="JACJIJ010000002">
    <property type="protein sequence ID" value="MBA9052019.1"/>
    <property type="molecule type" value="Genomic_DNA"/>
</dbReference>
<feature type="compositionally biased region" description="Basic and acidic residues" evidence="1">
    <location>
        <begin position="280"/>
        <end position="291"/>
    </location>
</feature>
<dbReference type="AlphaFoldDB" id="A0A7W3RKA7"/>
<organism evidence="3 4">
    <name type="scientific">Streptomyces murinus</name>
    <dbReference type="NCBI Taxonomy" id="33900"/>
    <lineage>
        <taxon>Bacteria</taxon>
        <taxon>Bacillati</taxon>
        <taxon>Actinomycetota</taxon>
        <taxon>Actinomycetes</taxon>
        <taxon>Kitasatosporales</taxon>
        <taxon>Streptomycetaceae</taxon>
        <taxon>Streptomyces</taxon>
    </lineage>
</organism>
<proteinExistence type="predicted"/>
<keyword evidence="2" id="KW-0472">Membrane</keyword>
<evidence type="ECO:0000313" key="4">
    <source>
        <dbReference type="Proteomes" id="UP000577386"/>
    </source>
</evidence>
<keyword evidence="2" id="KW-0812">Transmembrane</keyword>
<feature type="region of interest" description="Disordered" evidence="1">
    <location>
        <begin position="264"/>
        <end position="291"/>
    </location>
</feature>
<dbReference type="Proteomes" id="UP000577386">
    <property type="component" value="Unassembled WGS sequence"/>
</dbReference>
<feature type="region of interest" description="Disordered" evidence="1">
    <location>
        <begin position="1"/>
        <end position="26"/>
    </location>
</feature>
<feature type="transmembrane region" description="Helical" evidence="2">
    <location>
        <begin position="34"/>
        <end position="55"/>
    </location>
</feature>
<reference evidence="3 4" key="1">
    <citation type="submission" date="2020-08" db="EMBL/GenBank/DDBJ databases">
        <title>Sequencing the genomes of 1000 actinobacteria strains.</title>
        <authorList>
            <person name="Klenk H.-P."/>
        </authorList>
    </citation>
    <scope>NUCLEOTIDE SEQUENCE [LARGE SCALE GENOMIC DNA]</scope>
    <source>
        <strain evidence="3 4">DSM 41827</strain>
    </source>
</reference>